<dbReference type="AlphaFoldDB" id="A0A3P7RL85"/>
<proteinExistence type="predicted"/>
<dbReference type="EMBL" id="UYRU01109319">
    <property type="protein sequence ID" value="VDN43836.1"/>
    <property type="molecule type" value="Genomic_DNA"/>
</dbReference>
<accession>A0A3P7RL85</accession>
<name>A0A3P7RL85_DIBLA</name>
<gene>
    <name evidence="1" type="ORF">DILT_LOCUS19197</name>
</gene>
<sequence length="53" mass="5916">MAFLRLQWLNCALCGPILHSLLRDEDGLQGFRLRFSLLLLHHPGGQSAVSSAR</sequence>
<protein>
    <submittedName>
        <fullName evidence="1">Uncharacterized protein</fullName>
    </submittedName>
</protein>
<evidence type="ECO:0000313" key="1">
    <source>
        <dbReference type="EMBL" id="VDN43836.1"/>
    </source>
</evidence>
<keyword evidence="2" id="KW-1185">Reference proteome</keyword>
<evidence type="ECO:0000313" key="2">
    <source>
        <dbReference type="Proteomes" id="UP000281553"/>
    </source>
</evidence>
<organism evidence="1 2">
    <name type="scientific">Dibothriocephalus latus</name>
    <name type="common">Fish tapeworm</name>
    <name type="synonym">Diphyllobothrium latum</name>
    <dbReference type="NCBI Taxonomy" id="60516"/>
    <lineage>
        <taxon>Eukaryota</taxon>
        <taxon>Metazoa</taxon>
        <taxon>Spiralia</taxon>
        <taxon>Lophotrochozoa</taxon>
        <taxon>Platyhelminthes</taxon>
        <taxon>Cestoda</taxon>
        <taxon>Eucestoda</taxon>
        <taxon>Diphyllobothriidea</taxon>
        <taxon>Diphyllobothriidae</taxon>
        <taxon>Dibothriocephalus</taxon>
    </lineage>
</organism>
<dbReference type="Proteomes" id="UP000281553">
    <property type="component" value="Unassembled WGS sequence"/>
</dbReference>
<reference evidence="1 2" key="1">
    <citation type="submission" date="2018-11" db="EMBL/GenBank/DDBJ databases">
        <authorList>
            <consortium name="Pathogen Informatics"/>
        </authorList>
    </citation>
    <scope>NUCLEOTIDE SEQUENCE [LARGE SCALE GENOMIC DNA]</scope>
</reference>